<dbReference type="PANTHER" id="PTHR22916">
    <property type="entry name" value="GLYCOSYLTRANSFERASE"/>
    <property type="match status" value="1"/>
</dbReference>
<dbReference type="GO" id="GO:0016020">
    <property type="term" value="C:membrane"/>
    <property type="evidence" value="ECO:0007669"/>
    <property type="project" value="InterPro"/>
</dbReference>
<reference evidence="3 6" key="2">
    <citation type="submission" date="2019-11" db="EMBL/GenBank/DDBJ databases">
        <authorList>
            <consortium name="PulseNet: The National Subtyping Network for Foodborne Disease Surveillance"/>
            <person name="Tarr C.L."/>
            <person name="Trees E."/>
            <person name="Katz L.S."/>
            <person name="Carleton-Romer H.A."/>
            <person name="Stroika S."/>
            <person name="Kucerova Z."/>
            <person name="Roache K.F."/>
            <person name="Sabol A.L."/>
            <person name="Besser J."/>
            <person name="Gerner-Smidt P."/>
        </authorList>
    </citation>
    <scope>NUCLEOTIDE SEQUENCE [LARGE SCALE GENOMIC DNA]</scope>
    <source>
        <strain evidence="2 5">PNUSAC009041</strain>
        <strain evidence="3 6">PNUSAC013726</strain>
    </source>
</reference>
<evidence type="ECO:0000259" key="1">
    <source>
        <dbReference type="Pfam" id="PF00535"/>
    </source>
</evidence>
<dbReference type="Proteomes" id="UP000466051">
    <property type="component" value="Unassembled WGS sequence"/>
</dbReference>
<accession>A0A3X9A849</accession>
<dbReference type="Proteomes" id="UP000865592">
    <property type="component" value="Unassembled WGS sequence"/>
</dbReference>
<dbReference type="GO" id="GO:0016758">
    <property type="term" value="F:hexosyltransferase activity"/>
    <property type="evidence" value="ECO:0007669"/>
    <property type="project" value="UniProtKB-ARBA"/>
</dbReference>
<evidence type="ECO:0000313" key="5">
    <source>
        <dbReference type="Proteomes" id="UP000349590"/>
    </source>
</evidence>
<dbReference type="PANTHER" id="PTHR22916:SF3">
    <property type="entry name" value="UDP-GLCNAC:BETAGAL BETA-1,3-N-ACETYLGLUCOSAMINYLTRANSFERASE-LIKE PROTEIN 1"/>
    <property type="match status" value="1"/>
</dbReference>
<evidence type="ECO:0000313" key="2">
    <source>
        <dbReference type="EMBL" id="EAJ9718976.1"/>
    </source>
</evidence>
<name>A0A3X9A849_CAMJU</name>
<dbReference type="AlphaFoldDB" id="A0A3X9A849"/>
<evidence type="ECO:0000313" key="4">
    <source>
        <dbReference type="EMBL" id="OEY02098.1"/>
    </source>
</evidence>
<keyword evidence="3" id="KW-0808">Transferase</keyword>
<feature type="domain" description="Glycosyltransferase 2-like" evidence="1">
    <location>
        <begin position="42"/>
        <end position="215"/>
    </location>
</feature>
<dbReference type="EMBL" id="AANOAG010000006">
    <property type="protein sequence ID" value="EDP7181048.1"/>
    <property type="molecule type" value="Genomic_DNA"/>
</dbReference>
<reference evidence="4 7" key="1">
    <citation type="submission" date="2016-09" db="EMBL/GenBank/DDBJ databases">
        <title>Campylobacter genomics.</title>
        <authorList>
            <person name="Weis A.M."/>
            <person name="Weimer B.C."/>
            <person name="Gilpin B."/>
            <person name="Huang B.C."/>
            <person name="Kong N."/>
        </authorList>
    </citation>
    <scope>NUCLEOTIDE SEQUENCE [LARGE SCALE GENOMIC DNA]</scope>
    <source>
        <strain evidence="4 7">BCW_4735</strain>
    </source>
</reference>
<evidence type="ECO:0000313" key="3">
    <source>
        <dbReference type="EMBL" id="EDP7181048.1"/>
    </source>
</evidence>
<dbReference type="InterPro" id="IPR001173">
    <property type="entry name" value="Glyco_trans_2-like"/>
</dbReference>
<dbReference type="Proteomes" id="UP000349590">
    <property type="component" value="Unassembled WGS sequence"/>
</dbReference>
<dbReference type="SUPFAM" id="SSF53448">
    <property type="entry name" value="Nucleotide-diphospho-sugar transferases"/>
    <property type="match status" value="1"/>
</dbReference>
<gene>
    <name evidence="4" type="ORF">A0K99_05265</name>
    <name evidence="2" type="ORF">E8P16_05900</name>
    <name evidence="3" type="ORF">GNO00_05670</name>
</gene>
<evidence type="ECO:0000313" key="6">
    <source>
        <dbReference type="Proteomes" id="UP000466051"/>
    </source>
</evidence>
<dbReference type="InterPro" id="IPR043148">
    <property type="entry name" value="TagF_C"/>
</dbReference>
<dbReference type="RefSeq" id="WP_002871872.1">
    <property type="nucleotide sequence ID" value="NZ_CAJGXJ010000004.1"/>
</dbReference>
<dbReference type="CDD" id="cd00761">
    <property type="entry name" value="Glyco_tranf_GTA_type"/>
    <property type="match status" value="1"/>
</dbReference>
<dbReference type="SUPFAM" id="SSF53756">
    <property type="entry name" value="UDP-Glycosyltransferase/glycogen phosphorylase"/>
    <property type="match status" value="1"/>
</dbReference>
<dbReference type="Pfam" id="PF04464">
    <property type="entry name" value="Glyphos_transf"/>
    <property type="match status" value="1"/>
</dbReference>
<comment type="caution">
    <text evidence="3">The sequence shown here is derived from an EMBL/GenBank/DDBJ whole genome shotgun (WGS) entry which is preliminary data.</text>
</comment>
<evidence type="ECO:0000313" key="7">
    <source>
        <dbReference type="Proteomes" id="UP000865592"/>
    </source>
</evidence>
<dbReference type="Gene3D" id="3.90.550.10">
    <property type="entry name" value="Spore Coat Polysaccharide Biosynthesis Protein SpsA, Chain A"/>
    <property type="match status" value="1"/>
</dbReference>
<proteinExistence type="predicted"/>
<dbReference type="EMBL" id="AACCII010000006">
    <property type="protein sequence ID" value="EAJ9718976.1"/>
    <property type="molecule type" value="Genomic_DNA"/>
</dbReference>
<dbReference type="EMBL" id="MKBD01000014">
    <property type="protein sequence ID" value="OEY02098.1"/>
    <property type="molecule type" value="Genomic_DNA"/>
</dbReference>
<dbReference type="InterPro" id="IPR007554">
    <property type="entry name" value="Glycerophosphate_synth"/>
</dbReference>
<organism evidence="3 6">
    <name type="scientific">Campylobacter jejuni</name>
    <dbReference type="NCBI Taxonomy" id="197"/>
    <lineage>
        <taxon>Bacteria</taxon>
        <taxon>Pseudomonadati</taxon>
        <taxon>Campylobacterota</taxon>
        <taxon>Epsilonproteobacteria</taxon>
        <taxon>Campylobacterales</taxon>
        <taxon>Campylobacteraceae</taxon>
        <taxon>Campylobacter</taxon>
    </lineage>
</organism>
<sequence length="838" mass="101209">MLLKAKYKKNIFFFFKSLLISMQNFLKQFKPKKYKAYNKYVIVSAVYNVEKYLDDFFKSIINQRLDFKSNIYLICVDDGSTDNSANIIKKYQKKYPKNITYLYKENGGQASSRNLGLKYLKENDLNIFWVTFTDPDDFLDRDYFYEVDSFLKKQNNIAMVATNIIFYREKRKILYKDTHALNFKFKRQKSVYDNIKLNENIQLSVASCFLRCDYFKDTFFDENLILNFEDGKFINIYLFKNLNLKSVFLKNARYFYRKRFDKSSTLDKKNENKFYYLEILEKGYLELLNFVAKQDKIPIFIQNVILYELFWQVQELVNHPEKLSFMNQAKIHKYLDLLDQVFCFIDKQSIIKFNFNPFLFLHKMGFLHCFKKEKVPIDTVFIEQIDDKNDEILIKFYTADINDEVKMLFDDKSAKIICSKIRQYDFLNRVFIYERRIWFKFFINAKNMICFINDKNVGIIYQEKKCTFYDVFYEIKKLKKRRAKNKSLWLFADMPFRADDNAEHLYRYVMKNHLKQNIVFVLRKNSHDYKRLKKEGFKLVDPKSFKFKYLVFKADKLISSHIDRYFFEALGENTLKTKDFIFLQHGITKDDLSSWLNQRKIDLFITGMQDEYDSIVGDFNRYKFTPKEVKLTGFPRWDALLKNNKINTKQILIMPTWREYIVGSYSKKLMKRRFNPKFYESEYFYRWGSFLHSKKLQELHEKYNYKIVFNPHPQIRPYLEGFDLPNYIITPSVEISMQKLFCESSLMITDYSSVAFEMAVLKKPVIYYQFDKNELFSRHIYTQGYFDYNKDGFGTVVLDIDNLLYELKMKLQNHSFKNNFLIPKANSLEKVTQVILSI</sequence>
<dbReference type="Pfam" id="PF00535">
    <property type="entry name" value="Glycos_transf_2"/>
    <property type="match status" value="1"/>
</dbReference>
<dbReference type="GO" id="GO:0047355">
    <property type="term" value="F:CDP-glycerol glycerophosphotransferase activity"/>
    <property type="evidence" value="ECO:0007669"/>
    <property type="project" value="InterPro"/>
</dbReference>
<protein>
    <submittedName>
        <fullName evidence="4">Capsular biosynthesis protein</fullName>
    </submittedName>
    <submittedName>
        <fullName evidence="3">Glycosyltransferase</fullName>
    </submittedName>
</protein>
<dbReference type="Gene3D" id="3.40.50.12580">
    <property type="match status" value="1"/>
</dbReference>
<dbReference type="InterPro" id="IPR029044">
    <property type="entry name" value="Nucleotide-diphossugar_trans"/>
</dbReference>